<dbReference type="SMART" id="SM00320">
    <property type="entry name" value="WD40"/>
    <property type="match status" value="7"/>
</dbReference>
<comment type="cofactor">
    <cofactor evidence="2">
        <name>Fe cation</name>
        <dbReference type="ChEBI" id="CHEBI:24875"/>
    </cofactor>
</comment>
<keyword evidence="11" id="KW-0256">Endoplasmic reticulum</keyword>
<keyword evidence="7" id="KW-0479">Metal-binding</keyword>
<dbReference type="GO" id="GO:0031418">
    <property type="term" value="F:L-ascorbic acid binding"/>
    <property type="evidence" value="ECO:0007669"/>
    <property type="project" value="UniProtKB-KW"/>
</dbReference>
<dbReference type="Gene3D" id="2.130.10.10">
    <property type="entry name" value="YVTN repeat-like/Quinoprotein amine dehydrogenase"/>
    <property type="match status" value="2"/>
</dbReference>
<dbReference type="Pfam" id="PF23557">
    <property type="entry name" value="TPR_leprecan"/>
    <property type="match status" value="2"/>
</dbReference>
<dbReference type="InterPro" id="IPR001680">
    <property type="entry name" value="WD40_rpt"/>
</dbReference>
<keyword evidence="17" id="KW-0807">Transducer</keyword>
<dbReference type="PROSITE" id="PS50082">
    <property type="entry name" value="WD_REPEATS_2"/>
    <property type="match status" value="4"/>
</dbReference>
<evidence type="ECO:0000256" key="13">
    <source>
        <dbReference type="ARBA" id="ARBA00022964"/>
    </source>
</evidence>
<keyword evidence="16" id="KW-0325">Glycoprotein</keyword>
<keyword evidence="10" id="KW-0802">TPR repeat</keyword>
<gene>
    <name evidence="21" type="primary">Gbb</name>
    <name evidence="21" type="ORF">GTO95_0006661</name>
</gene>
<name>A0A8J7NQX8_ATRSP</name>
<evidence type="ECO:0000256" key="14">
    <source>
        <dbReference type="ARBA" id="ARBA00023002"/>
    </source>
</evidence>
<dbReference type="EC" id="1.14.11.7" evidence="5"/>
<evidence type="ECO:0000256" key="15">
    <source>
        <dbReference type="ARBA" id="ARBA00023004"/>
    </source>
</evidence>
<comment type="similarity">
    <text evidence="4">Belongs to the WD repeat G protein beta family.</text>
</comment>
<dbReference type="SMART" id="SM00702">
    <property type="entry name" value="P4Hc"/>
    <property type="match status" value="1"/>
</dbReference>
<evidence type="ECO:0000256" key="9">
    <source>
        <dbReference type="ARBA" id="ARBA00022737"/>
    </source>
</evidence>
<feature type="repeat" description="WD" evidence="18">
    <location>
        <begin position="959"/>
        <end position="1000"/>
    </location>
</feature>
<dbReference type="GO" id="GO:0019797">
    <property type="term" value="F:procollagen-proline 3-dioxygenase activity"/>
    <property type="evidence" value="ECO:0007669"/>
    <property type="project" value="UniProtKB-EC"/>
</dbReference>
<evidence type="ECO:0000256" key="17">
    <source>
        <dbReference type="ARBA" id="ARBA00023224"/>
    </source>
</evidence>
<feature type="repeat" description="WD" evidence="18">
    <location>
        <begin position="1141"/>
        <end position="1173"/>
    </location>
</feature>
<dbReference type="InterPro" id="IPR036322">
    <property type="entry name" value="WD40_repeat_dom_sf"/>
</dbReference>
<feature type="repeat" description="WD" evidence="18">
    <location>
        <begin position="918"/>
        <end position="958"/>
    </location>
</feature>
<evidence type="ECO:0000256" key="2">
    <source>
        <dbReference type="ARBA" id="ARBA00001962"/>
    </source>
</evidence>
<evidence type="ECO:0000256" key="18">
    <source>
        <dbReference type="PROSITE-ProRule" id="PRU00221"/>
    </source>
</evidence>
<dbReference type="PROSITE" id="PS50294">
    <property type="entry name" value="WD_REPEATS_REGION"/>
    <property type="match status" value="3"/>
</dbReference>
<reference evidence="21" key="1">
    <citation type="journal article" date="2021" name="Cell">
        <title>Tracing the genetic footprints of vertebrate landing in non-teleost ray-finned fishes.</title>
        <authorList>
            <person name="Bi X."/>
            <person name="Wang K."/>
            <person name="Yang L."/>
            <person name="Pan H."/>
            <person name="Jiang H."/>
            <person name="Wei Q."/>
            <person name="Fang M."/>
            <person name="Yu H."/>
            <person name="Zhu C."/>
            <person name="Cai Y."/>
            <person name="He Y."/>
            <person name="Gan X."/>
            <person name="Zeng H."/>
            <person name="Yu D."/>
            <person name="Zhu Y."/>
            <person name="Jiang H."/>
            <person name="Qiu Q."/>
            <person name="Yang H."/>
            <person name="Zhang Y.E."/>
            <person name="Wang W."/>
            <person name="Zhu M."/>
            <person name="He S."/>
            <person name="Zhang G."/>
        </authorList>
    </citation>
    <scope>NUCLEOTIDE SEQUENCE</scope>
    <source>
        <strain evidence="21">Allg_001</strain>
    </source>
</reference>
<feature type="repeat" description="WD" evidence="18">
    <location>
        <begin position="830"/>
        <end position="871"/>
    </location>
</feature>
<feature type="chain" id="PRO_5035264867" description="procollagen-proline 3-dioxygenase" evidence="19">
    <location>
        <begin position="36"/>
        <end position="1173"/>
    </location>
</feature>
<comment type="caution">
    <text evidence="21">The sequence shown here is derived from an EMBL/GenBank/DDBJ whole genome shotgun (WGS) entry which is preliminary data.</text>
</comment>
<keyword evidence="6 18" id="KW-0853">WD repeat</keyword>
<dbReference type="AlphaFoldDB" id="A0A8J7NQX8"/>
<evidence type="ECO:0000256" key="12">
    <source>
        <dbReference type="ARBA" id="ARBA00022896"/>
    </source>
</evidence>
<dbReference type="PRINTS" id="PR00319">
    <property type="entry name" value="GPROTEINB"/>
</dbReference>
<dbReference type="SUPFAM" id="SSF50978">
    <property type="entry name" value="WD40 repeat-like"/>
    <property type="match status" value="1"/>
</dbReference>
<dbReference type="PRINTS" id="PR00320">
    <property type="entry name" value="GPROTEINBRPT"/>
</dbReference>
<feature type="domain" description="Fe2OG dioxygenase" evidence="20">
    <location>
        <begin position="617"/>
        <end position="731"/>
    </location>
</feature>
<feature type="non-terminal residue" evidence="21">
    <location>
        <position position="1"/>
    </location>
</feature>
<proteinExistence type="inferred from homology"/>
<dbReference type="PROSITE" id="PS51471">
    <property type="entry name" value="FE2OG_OXY"/>
    <property type="match status" value="1"/>
</dbReference>
<dbReference type="InterPro" id="IPR015943">
    <property type="entry name" value="WD40/YVTN_repeat-like_dom_sf"/>
</dbReference>
<evidence type="ECO:0000256" key="1">
    <source>
        <dbReference type="ARBA" id="ARBA00001961"/>
    </source>
</evidence>
<keyword evidence="8 19" id="KW-0732">Signal</keyword>
<dbReference type="InterPro" id="IPR044862">
    <property type="entry name" value="Pro_4_hyd_alph_FE2OG_OXY"/>
</dbReference>
<dbReference type="InterPro" id="IPR020472">
    <property type="entry name" value="WD40_PAC1"/>
</dbReference>
<evidence type="ECO:0000256" key="11">
    <source>
        <dbReference type="ARBA" id="ARBA00022824"/>
    </source>
</evidence>
<evidence type="ECO:0000256" key="3">
    <source>
        <dbReference type="ARBA" id="ARBA00006487"/>
    </source>
</evidence>
<evidence type="ECO:0000256" key="10">
    <source>
        <dbReference type="ARBA" id="ARBA00022803"/>
    </source>
</evidence>
<organism evidence="21 22">
    <name type="scientific">Atractosteus spatula</name>
    <name type="common">Alligator gar</name>
    <name type="synonym">Lepisosteus spatula</name>
    <dbReference type="NCBI Taxonomy" id="7917"/>
    <lineage>
        <taxon>Eukaryota</taxon>
        <taxon>Metazoa</taxon>
        <taxon>Chordata</taxon>
        <taxon>Craniata</taxon>
        <taxon>Vertebrata</taxon>
        <taxon>Euteleostomi</taxon>
        <taxon>Actinopterygii</taxon>
        <taxon>Neopterygii</taxon>
        <taxon>Holostei</taxon>
        <taxon>Semionotiformes</taxon>
        <taxon>Lepisosteidae</taxon>
        <taxon>Atractosteus</taxon>
    </lineage>
</organism>
<keyword evidence="14" id="KW-0560">Oxidoreductase</keyword>
<sequence>MAFRGENTAAGDVAPGSPLLSLLLLLLSLSPRAAGALLEPVGGQLLPYDRLYYSGVRAYFTQEWDRAAEFLERSIATRAELLQVRRGCRDQCEAAAAAGDSARLDSADGSLWDLAVFGLVQRRAECLKFCLEQRVTPSAIPPVSLDIQYEFTHRNPYNYLQVTYYKKSAIEVYGIIITSTQPVGPLRFVLTSSSSSSSLSLLQLGRLEKAVSAAQTFFVSNPSHLEMRNNLEKYRRMKGVREEAFFDREKERHWALYDSAILAEGISDWPRAAEAWRECVNETLAATEECRANCAGEALQPSEEDNQLTGTKGLYERAAGLSLQLLSCRQSCVSLVATRPGRISPIEDFLPSLLEHLHLAEFKAGALQGAVMAARAFLLFYPEDPETLSNLQLYLRTAGGSTQESAQPREDISRYVHRSLLEKKLLYFAMENLGFKFTDPDLWTPESVIPESLHESWRQKEREKEKQMTVASMQVKYNFPLFLNKKTTLSQCSVNVLECPVRGPLTLPGVSVTMDDANLNGTNRVVLDGVLSPEECHTILGLATAAASSGDGYRGRRSPHTPHEKFQGLTVLRALRLSQDGLVSAAEARLLYDIGERVRSLLQSYFRSPSPLYFSFTHLVCRTAVTGDQEGRTDLSHPVHADNCLLEPDTRQCWREPPAFTHRDLSALLYLNDDFEGGDLFFTDRDAKTVTAVVSPQCGRLVGFSSGPVNPHGVSAVTSGRRCALALWFTLDRLHRDMVSRKQCAGLRHRPENHKAMDHTTLHASTQQRHDFSVPSVHHPVVHCKSCAEIRKIINNTDDARKAVADTTLAEIVAGTEVVGRIQMRTRKTLRGHLAKIYAMHWATDSRLLVSASQDGKLIVWDSYTTNKVNAIPLKSSWVMTCAYAPSGNFVACGGLDNMCSIYNLKTREGNVKVSRELAAHTGYLSCCRFLNDNEIVTSSGDTTCALWDIETGTQKTVFMGHTGDCMSLAVSPDFNLFISGACDSSAKLWDVREGTCRQTFTGHESDINAICFFPSGNPFCTSGREWGGGEETPCPFRNYSRVRALTCTSLPELPLLERSGIMGLPFFPNGNAICTGSDDATCKLFDLRADQELIGYSHESIICGITSIAMSRSGRLILAGYDDFNCNIWDTLKAERVGVLSGHDNRVSCIGVTSDGMAACTGSWDSFLKIWN</sequence>
<protein>
    <recommendedName>
        <fullName evidence="5">procollagen-proline 3-dioxygenase</fullName>
        <ecNumber evidence="5">1.14.11.7</ecNumber>
    </recommendedName>
</protein>
<keyword evidence="12" id="KW-0847">Vitamin C</keyword>
<evidence type="ECO:0000256" key="4">
    <source>
        <dbReference type="ARBA" id="ARBA00009768"/>
    </source>
</evidence>
<dbReference type="FunFam" id="2.60.120.620:FF:000003">
    <property type="entry name" value="Prolyl 3-hydroxylase 2"/>
    <property type="match status" value="1"/>
</dbReference>
<dbReference type="CDD" id="cd00200">
    <property type="entry name" value="WD40"/>
    <property type="match status" value="1"/>
</dbReference>
<evidence type="ECO:0000259" key="20">
    <source>
        <dbReference type="PROSITE" id="PS51471"/>
    </source>
</evidence>
<evidence type="ECO:0000256" key="6">
    <source>
        <dbReference type="ARBA" id="ARBA00022574"/>
    </source>
</evidence>
<dbReference type="EMBL" id="JAAWVO010032594">
    <property type="protein sequence ID" value="MBN3316933.1"/>
    <property type="molecule type" value="Genomic_DNA"/>
</dbReference>
<dbReference type="InterPro" id="IPR006620">
    <property type="entry name" value="Pro_4_hyd_alph"/>
</dbReference>
<dbReference type="Gene3D" id="2.60.120.620">
    <property type="entry name" value="q2cbj1_9rhob like domain"/>
    <property type="match status" value="1"/>
</dbReference>
<accession>A0A8J7NQX8</accession>
<evidence type="ECO:0000313" key="22">
    <source>
        <dbReference type="Proteomes" id="UP000736164"/>
    </source>
</evidence>
<dbReference type="PANTHER" id="PTHR19850">
    <property type="entry name" value="GUANINE NUCLEOTIDE-BINDING PROTEIN BETA G PROTEIN BETA"/>
    <property type="match status" value="1"/>
</dbReference>
<evidence type="ECO:0000256" key="8">
    <source>
        <dbReference type="ARBA" id="ARBA00022729"/>
    </source>
</evidence>
<evidence type="ECO:0000256" key="19">
    <source>
        <dbReference type="SAM" id="SignalP"/>
    </source>
</evidence>
<evidence type="ECO:0000256" key="16">
    <source>
        <dbReference type="ARBA" id="ARBA00023180"/>
    </source>
</evidence>
<dbReference type="Proteomes" id="UP000736164">
    <property type="component" value="Unassembled WGS sequence"/>
</dbReference>
<feature type="signal peptide" evidence="19">
    <location>
        <begin position="1"/>
        <end position="35"/>
    </location>
</feature>
<dbReference type="InterPro" id="IPR001632">
    <property type="entry name" value="WD40_G-protein_beta-like"/>
</dbReference>
<dbReference type="InterPro" id="IPR016346">
    <property type="entry name" value="G-protein_beta_1-5"/>
</dbReference>
<feature type="non-terminal residue" evidence="21">
    <location>
        <position position="1173"/>
    </location>
</feature>
<dbReference type="Pfam" id="PF25391">
    <property type="entry name" value="WD40_Gbeta"/>
    <property type="match status" value="2"/>
</dbReference>
<keyword evidence="9" id="KW-0677">Repeat</keyword>
<keyword evidence="22" id="KW-1185">Reference proteome</keyword>
<evidence type="ECO:0000256" key="7">
    <source>
        <dbReference type="ARBA" id="ARBA00022723"/>
    </source>
</evidence>
<dbReference type="PROSITE" id="PS00678">
    <property type="entry name" value="WD_REPEATS_1"/>
    <property type="match status" value="1"/>
</dbReference>
<keyword evidence="13" id="KW-0223">Dioxygenase</keyword>
<dbReference type="GO" id="GO:0005506">
    <property type="term" value="F:iron ion binding"/>
    <property type="evidence" value="ECO:0007669"/>
    <property type="project" value="InterPro"/>
</dbReference>
<dbReference type="InterPro" id="IPR005123">
    <property type="entry name" value="Oxoglu/Fe-dep_dioxygenase_dom"/>
</dbReference>
<dbReference type="InterPro" id="IPR019775">
    <property type="entry name" value="WD40_repeat_CS"/>
</dbReference>
<evidence type="ECO:0000313" key="21">
    <source>
        <dbReference type="EMBL" id="MBN3316933.1"/>
    </source>
</evidence>
<evidence type="ECO:0000256" key="5">
    <source>
        <dbReference type="ARBA" id="ARBA00012262"/>
    </source>
</evidence>
<comment type="cofactor">
    <cofactor evidence="1">
        <name>L-ascorbate</name>
        <dbReference type="ChEBI" id="CHEBI:38290"/>
    </cofactor>
</comment>
<comment type="similarity">
    <text evidence="3">Belongs to the leprecan family.</text>
</comment>
<dbReference type="InterPro" id="IPR056585">
    <property type="entry name" value="Leprecan_dom"/>
</dbReference>
<keyword evidence="15" id="KW-0408">Iron</keyword>
<dbReference type="GO" id="GO:0007165">
    <property type="term" value="P:signal transduction"/>
    <property type="evidence" value="ECO:0007669"/>
    <property type="project" value="UniProtKB-KW"/>
</dbReference>
<dbReference type="Pfam" id="PF13640">
    <property type="entry name" value="2OG-FeII_Oxy_3"/>
    <property type="match status" value="1"/>
</dbReference>